<feature type="chain" id="PRO_5024394203" evidence="2">
    <location>
        <begin position="19"/>
        <end position="277"/>
    </location>
</feature>
<dbReference type="PANTHER" id="PTHR21879:SF17">
    <property type="entry name" value="LD24139P"/>
    <property type="match status" value="1"/>
</dbReference>
<sequence>MHLQRICVLLLVLHYVTANPATNGLDSENAIEDNDIGDHMGILTKCSFDGGFTSLINCAASRALKLIHHLANSESLAVLPGVSLVSNKPVSQREAKELTDLPQDLSDRTDIIFDHLLQSAGRVFSGRSLKIDIPEIAPATIARSLDEARGKSKKGGGSSIMYLVGAKILLLKSLLMAVLKFMSIKALILAKLALVISLVLAAQTFFGKSNVVTPYFSGWGSGWNSGSGPAYGVPSTWTTNSIGGWNSGQYPYARSISVDSSDTQTEAQDLAYANQKP</sequence>
<dbReference type="Pfam" id="PF07898">
    <property type="entry name" value="DUF1676"/>
    <property type="match status" value="1"/>
</dbReference>
<dbReference type="PANTHER" id="PTHR21879">
    <property type="entry name" value="FI03362P-RELATED-RELATED"/>
    <property type="match status" value="1"/>
</dbReference>
<evidence type="ECO:0000313" key="4">
    <source>
        <dbReference type="Proteomes" id="UP000327044"/>
    </source>
</evidence>
<dbReference type="OrthoDB" id="8191402at2759"/>
<evidence type="ECO:0000256" key="1">
    <source>
        <dbReference type="SAM" id="Phobius"/>
    </source>
</evidence>
<dbReference type="FunCoup" id="A0A5N4AB19">
    <property type="interactions" value="28"/>
</dbReference>
<keyword evidence="1" id="KW-1133">Transmembrane helix</keyword>
<dbReference type="AlphaFoldDB" id="A0A5N4AB19"/>
<keyword evidence="1" id="KW-0812">Transmembrane</keyword>
<proteinExistence type="predicted"/>
<evidence type="ECO:0000256" key="2">
    <source>
        <dbReference type="SAM" id="SignalP"/>
    </source>
</evidence>
<keyword evidence="2" id="KW-0732">Signal</keyword>
<evidence type="ECO:0000313" key="3">
    <source>
        <dbReference type="EMBL" id="KAB0794512.1"/>
    </source>
</evidence>
<keyword evidence="4" id="KW-1185">Reference proteome</keyword>
<keyword evidence="1" id="KW-0472">Membrane</keyword>
<name>A0A5N4AB19_PHOPY</name>
<dbReference type="GO" id="GO:0016020">
    <property type="term" value="C:membrane"/>
    <property type="evidence" value="ECO:0007669"/>
    <property type="project" value="TreeGrafter"/>
</dbReference>
<dbReference type="Proteomes" id="UP000327044">
    <property type="component" value="Unassembled WGS sequence"/>
</dbReference>
<dbReference type="EMBL" id="VVIM01000008">
    <property type="protein sequence ID" value="KAB0794512.1"/>
    <property type="molecule type" value="Genomic_DNA"/>
</dbReference>
<protein>
    <submittedName>
        <fullName evidence="3">Uncharacterized protein</fullName>
    </submittedName>
</protein>
<dbReference type="InterPro" id="IPR012464">
    <property type="entry name" value="DUF1676"/>
</dbReference>
<reference evidence="3 4" key="1">
    <citation type="journal article" date="2018" name="Elife">
        <title>Firefly genomes illuminate parallel origins of bioluminescence in beetles.</title>
        <authorList>
            <person name="Fallon T.R."/>
            <person name="Lower S.E."/>
            <person name="Chang C.H."/>
            <person name="Bessho-Uehara M."/>
            <person name="Martin G.J."/>
            <person name="Bewick A.J."/>
            <person name="Behringer M."/>
            <person name="Debat H.J."/>
            <person name="Wong I."/>
            <person name="Day J.C."/>
            <person name="Suvorov A."/>
            <person name="Silva C.J."/>
            <person name="Stanger-Hall K.F."/>
            <person name="Hall D.W."/>
            <person name="Schmitz R.J."/>
            <person name="Nelson D.R."/>
            <person name="Lewis S.M."/>
            <person name="Shigenobu S."/>
            <person name="Bybee S.M."/>
            <person name="Larracuente A.M."/>
            <person name="Oba Y."/>
            <person name="Weng J.K."/>
        </authorList>
    </citation>
    <scope>NUCLEOTIDE SEQUENCE [LARGE SCALE GENOMIC DNA]</scope>
    <source>
        <strain evidence="3">1611_PpyrPB1</strain>
        <tissue evidence="3">Whole body</tissue>
    </source>
</reference>
<feature type="transmembrane region" description="Helical" evidence="1">
    <location>
        <begin position="186"/>
        <end position="206"/>
    </location>
</feature>
<feature type="transmembrane region" description="Helical" evidence="1">
    <location>
        <begin position="160"/>
        <end position="179"/>
    </location>
</feature>
<gene>
    <name evidence="3" type="ORF">PPYR_11351</name>
</gene>
<comment type="caution">
    <text evidence="3">The sequence shown here is derived from an EMBL/GenBank/DDBJ whole genome shotgun (WGS) entry which is preliminary data.</text>
</comment>
<accession>A0A5N4AB19</accession>
<feature type="signal peptide" evidence="2">
    <location>
        <begin position="1"/>
        <end position="18"/>
    </location>
</feature>
<organism evidence="3 4">
    <name type="scientific">Photinus pyralis</name>
    <name type="common">Common eastern firefly</name>
    <name type="synonym">Lampyris pyralis</name>
    <dbReference type="NCBI Taxonomy" id="7054"/>
    <lineage>
        <taxon>Eukaryota</taxon>
        <taxon>Metazoa</taxon>
        <taxon>Ecdysozoa</taxon>
        <taxon>Arthropoda</taxon>
        <taxon>Hexapoda</taxon>
        <taxon>Insecta</taxon>
        <taxon>Pterygota</taxon>
        <taxon>Neoptera</taxon>
        <taxon>Endopterygota</taxon>
        <taxon>Coleoptera</taxon>
        <taxon>Polyphaga</taxon>
        <taxon>Elateriformia</taxon>
        <taxon>Elateroidea</taxon>
        <taxon>Lampyridae</taxon>
        <taxon>Lampyrinae</taxon>
        <taxon>Photinus</taxon>
    </lineage>
</organism>
<dbReference type="InParanoid" id="A0A5N4AB19"/>